<feature type="compositionally biased region" description="Basic and acidic residues" evidence="13">
    <location>
        <begin position="261"/>
        <end position="281"/>
    </location>
</feature>
<evidence type="ECO:0000256" key="3">
    <source>
        <dbReference type="ARBA" id="ARBA00022448"/>
    </source>
</evidence>
<dbReference type="GO" id="GO:0051453">
    <property type="term" value="P:regulation of intracellular pH"/>
    <property type="evidence" value="ECO:0007669"/>
    <property type="project" value="TreeGrafter"/>
</dbReference>
<dbReference type="AlphaFoldDB" id="A0AAN7VA13"/>
<feature type="transmembrane region" description="Helical" evidence="11">
    <location>
        <begin position="1173"/>
        <end position="1190"/>
    </location>
</feature>
<dbReference type="PRINTS" id="PR01231">
    <property type="entry name" value="HCO3TRNSPORT"/>
</dbReference>
<evidence type="ECO:0000256" key="6">
    <source>
        <dbReference type="ARBA" id="ARBA00022692"/>
    </source>
</evidence>
<dbReference type="SUPFAM" id="SSF55804">
    <property type="entry name" value="Phoshotransferase/anion transport protein"/>
    <property type="match status" value="1"/>
</dbReference>
<dbReference type="GO" id="GO:0008509">
    <property type="term" value="F:monoatomic anion transmembrane transporter activity"/>
    <property type="evidence" value="ECO:0007669"/>
    <property type="project" value="InterPro"/>
</dbReference>
<evidence type="ECO:0000256" key="11">
    <source>
        <dbReference type="RuleBase" id="RU362035"/>
    </source>
</evidence>
<dbReference type="Pfam" id="PF07565">
    <property type="entry name" value="Band_3_cyto"/>
    <property type="match status" value="1"/>
</dbReference>
<evidence type="ECO:0000256" key="9">
    <source>
        <dbReference type="ARBA" id="ARBA00023136"/>
    </source>
</evidence>
<sequence>MSSPKKNLKKLSFLGFAKPAARSRSDDVSDANNVEVRLDDECAKVFGTDNDGLQRFDVENLHDDPSNSNEPKNYGEKEFNLHRTESYPHPHASLKPSRSSLKRQTASLHINANLTPAETPIISPRSPSSTTKILSPSSNTPPSIGSPIFHITDSDHTVHYAPFNFNDDDDLTAISSESECILSDPSGYRSPPEYTPERKVQFVNGEKSTEEASQESPGKERRRRGSRHSHTKSRKYSLQDSSTKFNTHAKNRRISTQPEDLPLKGADRDQLDSHRSDDPKGLRRHRTSKPSLVHIGRKDGMDNFHTALMKKMYDHSPHAIFVQLDELFGGKEEREWKQTARWIKYEEDVEEGVDRWGKPHVASLSFHSLLNLRKCLEEGLVNLDMEEKELPGIAYRVCEDLYKEDLIREEDKAPLMRILLLRHRHVNEHHDRGFRFSRKHSYTSLQNLSDADKRKATYQVDVPHGMKKIGRNVESEGRLISNNHTSIDMKEEVYTISSEDIKKAQNDTILRRIPLDAQSTSVLVGDVDFLEQPVIAFIRLAEGISIPSLIEVNIPVRFIFILLGPKGANLDYHEVGRSISTLMANQEFHNIAYEAYNRKALLSAINEFLDDSIVLPPGDWERQALLPIEEIKAKSERIRKRKEDALKKVDGLETKALLVSDDGGKKPPFPNPLERTRRPFGGLINDLKRRYPFYLSDIKNGLNPQCAAASLFMYFAALSGAITFGGLMSDKTQNLIGVSETLVATSGAGLVFALLGGQPLVIIGTTGPLLLFDESLYQFCKSSNIDYLTIRFYIGIWLGIIALLVASVEGSVFVKWFSRFTEEIFSALISLLYIVESLMNLILVFSRHPLLGTYYNLNNLIQQLNRTEYNSTDNFLARNISELTALVKNSSLPASVPMKDSVGLVNQPNTALLCTILSLGTFAIAYYLLLFRNSQFLGRSARRALGDFGVPIAIVIMAALDYIVPNTYTEKLTVPQGFTPSNPEVRGWIVNPKGMLQPIELWVAFAAGVPALLVYILLFMETHITELIIDKPERKLKKGSGFHLDIVLVCLLNVGCGLIGAPWICVATVRSVAHVQAVTVLSRTHAPGEKPHIIEVKEQRMSAFTVSLLIGVSVLMSPLLRLVPMSVLFGVFLYMGVASTNGIQFFDRIRLFFMPVKHHPDASYVRKVKTIKMHLFTFIQLLCLVLLWTVKSTKASLAFPFFLLLLVPLRSNLKYIFSPRELRALDGDQPDVDGDEPDFYVEAPLPG</sequence>
<feature type="region of interest" description="Disordered" evidence="13">
    <location>
        <begin position="118"/>
        <end position="149"/>
    </location>
</feature>
<dbReference type="NCBIfam" id="TIGR00834">
    <property type="entry name" value="ae"/>
    <property type="match status" value="1"/>
</dbReference>
<feature type="transmembrane region" description="Helical" evidence="11">
    <location>
        <begin position="910"/>
        <end position="932"/>
    </location>
</feature>
<keyword evidence="3 11" id="KW-0813">Transport</keyword>
<reference evidence="16 17" key="1">
    <citation type="journal article" date="2024" name="Insects">
        <title>An Improved Chromosome-Level Genome Assembly of the Firefly Pyrocoelia pectoralis.</title>
        <authorList>
            <person name="Fu X."/>
            <person name="Meyer-Rochow V.B."/>
            <person name="Ballantyne L."/>
            <person name="Zhu X."/>
        </authorList>
    </citation>
    <scope>NUCLEOTIDE SEQUENCE [LARGE SCALE GENOMIC DNA]</scope>
    <source>
        <strain evidence="16">XCY_ONT2</strain>
    </source>
</reference>
<evidence type="ECO:0000259" key="14">
    <source>
        <dbReference type="Pfam" id="PF00955"/>
    </source>
</evidence>
<feature type="transmembrane region" description="Helical" evidence="11">
    <location>
        <begin position="824"/>
        <end position="845"/>
    </location>
</feature>
<feature type="compositionally biased region" description="Low complexity" evidence="13">
    <location>
        <begin position="119"/>
        <end position="133"/>
    </location>
</feature>
<keyword evidence="8 11" id="KW-0406">Ion transport</keyword>
<dbReference type="PRINTS" id="PR00165">
    <property type="entry name" value="ANIONEXCHNGR"/>
</dbReference>
<keyword evidence="17" id="KW-1185">Reference proteome</keyword>
<dbReference type="PANTHER" id="PTHR11453">
    <property type="entry name" value="ANION EXCHANGE PROTEIN"/>
    <property type="match status" value="1"/>
</dbReference>
<feature type="domain" description="Bicarbonate transporter-like transmembrane" evidence="14">
    <location>
        <begin position="678"/>
        <end position="1229"/>
    </location>
</feature>
<feature type="compositionally biased region" description="Basic and acidic residues" evidence="13">
    <location>
        <begin position="73"/>
        <end position="88"/>
    </location>
</feature>
<feature type="transmembrane region" description="Helical" evidence="11">
    <location>
        <begin position="1197"/>
        <end position="1217"/>
    </location>
</feature>
<dbReference type="InterPro" id="IPR016152">
    <property type="entry name" value="PTrfase/Anion_transptr"/>
</dbReference>
<dbReference type="PANTHER" id="PTHR11453:SF47">
    <property type="entry name" value="ANION EXCHANGE PROTEIN"/>
    <property type="match status" value="1"/>
</dbReference>
<accession>A0AAN7VA13</accession>
<dbReference type="GO" id="GO:0015701">
    <property type="term" value="P:bicarbonate transport"/>
    <property type="evidence" value="ECO:0007669"/>
    <property type="project" value="TreeGrafter"/>
</dbReference>
<feature type="region of interest" description="Disordered" evidence="13">
    <location>
        <begin position="53"/>
        <end position="99"/>
    </location>
</feature>
<evidence type="ECO:0000256" key="13">
    <source>
        <dbReference type="SAM" id="MobiDB-lite"/>
    </source>
</evidence>
<organism evidence="16 17">
    <name type="scientific">Pyrocoelia pectoralis</name>
    <dbReference type="NCBI Taxonomy" id="417401"/>
    <lineage>
        <taxon>Eukaryota</taxon>
        <taxon>Metazoa</taxon>
        <taxon>Ecdysozoa</taxon>
        <taxon>Arthropoda</taxon>
        <taxon>Hexapoda</taxon>
        <taxon>Insecta</taxon>
        <taxon>Pterygota</taxon>
        <taxon>Neoptera</taxon>
        <taxon>Endopterygota</taxon>
        <taxon>Coleoptera</taxon>
        <taxon>Polyphaga</taxon>
        <taxon>Elateriformia</taxon>
        <taxon>Elateroidea</taxon>
        <taxon>Lampyridae</taxon>
        <taxon>Lampyrinae</taxon>
        <taxon>Pyrocoelia</taxon>
    </lineage>
</organism>
<evidence type="ECO:0000256" key="12">
    <source>
        <dbReference type="SAM" id="Coils"/>
    </source>
</evidence>
<feature type="compositionally biased region" description="Polar residues" evidence="13">
    <location>
        <begin position="236"/>
        <end position="246"/>
    </location>
</feature>
<dbReference type="Pfam" id="PF00955">
    <property type="entry name" value="HCO3_cotransp"/>
    <property type="match status" value="1"/>
</dbReference>
<feature type="transmembrane region" description="Helical" evidence="11">
    <location>
        <begin position="1041"/>
        <end position="1064"/>
    </location>
</feature>
<comment type="catalytic activity">
    <reaction evidence="10">
        <text>hydrogencarbonate(in) + chloride(out) = hydrogencarbonate(out) + chloride(in)</text>
        <dbReference type="Rhea" id="RHEA:72363"/>
        <dbReference type="ChEBI" id="CHEBI:17544"/>
        <dbReference type="ChEBI" id="CHEBI:17996"/>
    </reaction>
</comment>
<evidence type="ECO:0000256" key="2">
    <source>
        <dbReference type="ARBA" id="ARBA00010993"/>
    </source>
</evidence>
<evidence type="ECO:0000313" key="17">
    <source>
        <dbReference type="Proteomes" id="UP001329430"/>
    </source>
</evidence>
<gene>
    <name evidence="16" type="ORF">RI129_009200</name>
</gene>
<dbReference type="FunFam" id="3.40.930.10:FF:000020">
    <property type="entry name" value="Anion exchange protein"/>
    <property type="match status" value="1"/>
</dbReference>
<dbReference type="InterPro" id="IPR013769">
    <property type="entry name" value="Band3_cytoplasmic_dom"/>
</dbReference>
<evidence type="ECO:0000256" key="7">
    <source>
        <dbReference type="ARBA" id="ARBA00022989"/>
    </source>
</evidence>
<dbReference type="InterPro" id="IPR001717">
    <property type="entry name" value="Anion_exchange"/>
</dbReference>
<evidence type="ECO:0000313" key="16">
    <source>
        <dbReference type="EMBL" id="KAK5643033.1"/>
    </source>
</evidence>
<dbReference type="Gene3D" id="3.40.930.10">
    <property type="entry name" value="Mannitol-specific EII, Chain A"/>
    <property type="match status" value="1"/>
</dbReference>
<feature type="transmembrane region" description="Helical" evidence="11">
    <location>
        <begin position="792"/>
        <end position="817"/>
    </location>
</feature>
<keyword evidence="5" id="KW-0039">Anion exchange</keyword>
<name>A0AAN7VA13_9COLE</name>
<evidence type="ECO:0000259" key="15">
    <source>
        <dbReference type="Pfam" id="PF07565"/>
    </source>
</evidence>
<dbReference type="Gene3D" id="1.10.287.570">
    <property type="entry name" value="Helical hairpin bin"/>
    <property type="match status" value="1"/>
</dbReference>
<dbReference type="GO" id="GO:0005452">
    <property type="term" value="F:solute:inorganic anion antiporter activity"/>
    <property type="evidence" value="ECO:0007669"/>
    <property type="project" value="InterPro"/>
</dbReference>
<evidence type="ECO:0000256" key="8">
    <source>
        <dbReference type="ARBA" id="ARBA00023065"/>
    </source>
</evidence>
<protein>
    <recommendedName>
        <fullName evidence="11">Anion exchange protein</fullName>
    </recommendedName>
</protein>
<dbReference type="GO" id="GO:0005886">
    <property type="term" value="C:plasma membrane"/>
    <property type="evidence" value="ECO:0007669"/>
    <property type="project" value="UniProtKB-SubCell"/>
</dbReference>
<feature type="compositionally biased region" description="Basic residues" evidence="13">
    <location>
        <begin position="220"/>
        <end position="235"/>
    </location>
</feature>
<evidence type="ECO:0000256" key="5">
    <source>
        <dbReference type="ARBA" id="ARBA00022681"/>
    </source>
</evidence>
<keyword evidence="9 11" id="KW-0472">Membrane</keyword>
<dbReference type="InterPro" id="IPR003020">
    <property type="entry name" value="HCO3_transpt_euk"/>
</dbReference>
<feature type="transmembrane region" description="Helical" evidence="11">
    <location>
        <begin position="707"/>
        <end position="727"/>
    </location>
</feature>
<feature type="transmembrane region" description="Helical" evidence="11">
    <location>
        <begin position="1001"/>
        <end position="1020"/>
    </location>
</feature>
<feature type="transmembrane region" description="Helical" evidence="11">
    <location>
        <begin position="1127"/>
        <end position="1146"/>
    </location>
</feature>
<proteinExistence type="inferred from homology"/>
<dbReference type="FunFam" id="1.10.287.570:FF:000001">
    <property type="entry name" value="Anion exchange protein"/>
    <property type="match status" value="1"/>
</dbReference>
<feature type="domain" description="Band 3 cytoplasmic" evidence="15">
    <location>
        <begin position="318"/>
        <end position="621"/>
    </location>
</feature>
<feature type="region of interest" description="Disordered" evidence="13">
    <location>
        <begin position="201"/>
        <end position="298"/>
    </location>
</feature>
<feature type="compositionally biased region" description="Polar residues" evidence="13">
    <location>
        <begin position="134"/>
        <end position="143"/>
    </location>
</feature>
<dbReference type="EMBL" id="JAVRBK010000006">
    <property type="protein sequence ID" value="KAK5643033.1"/>
    <property type="molecule type" value="Genomic_DNA"/>
</dbReference>
<evidence type="ECO:0000256" key="10">
    <source>
        <dbReference type="ARBA" id="ARBA00049347"/>
    </source>
</evidence>
<feature type="coiled-coil region" evidence="12">
    <location>
        <begin position="628"/>
        <end position="655"/>
    </location>
</feature>
<comment type="caution">
    <text evidence="16">The sequence shown here is derived from an EMBL/GenBank/DDBJ whole genome shotgun (WGS) entry which is preliminary data.</text>
</comment>
<feature type="transmembrane region" description="Helical" evidence="11">
    <location>
        <begin position="944"/>
        <end position="964"/>
    </location>
</feature>
<keyword evidence="4" id="KW-1003">Cell membrane</keyword>
<dbReference type="InterPro" id="IPR011531">
    <property type="entry name" value="HCO3_transpt-like_TM_dom"/>
</dbReference>
<dbReference type="Proteomes" id="UP001329430">
    <property type="component" value="Chromosome 6"/>
</dbReference>
<feature type="transmembrane region" description="Helical" evidence="11">
    <location>
        <begin position="748"/>
        <end position="772"/>
    </location>
</feature>
<keyword evidence="6 11" id="KW-0812">Transmembrane</keyword>
<keyword evidence="7 11" id="KW-1133">Transmembrane helix</keyword>
<evidence type="ECO:0000256" key="4">
    <source>
        <dbReference type="ARBA" id="ARBA00022475"/>
    </source>
</evidence>
<comment type="similarity">
    <text evidence="2 11">Belongs to the anion exchanger (TC 2.A.31) family.</text>
</comment>
<comment type="subcellular location">
    <subcellularLocation>
        <location evidence="1">Cell membrane</location>
        <topology evidence="1">Multi-pass membrane protein</topology>
    </subcellularLocation>
    <subcellularLocation>
        <location evidence="11">Membrane</location>
        <topology evidence="11">Multi-pass membrane protein</topology>
    </subcellularLocation>
</comment>
<feature type="compositionally biased region" description="Basic and acidic residues" evidence="13">
    <location>
        <begin position="53"/>
        <end position="65"/>
    </location>
</feature>
<evidence type="ECO:0000256" key="1">
    <source>
        <dbReference type="ARBA" id="ARBA00004651"/>
    </source>
</evidence>
<keyword evidence="12" id="KW-0175">Coiled coil</keyword>